<dbReference type="PANTHER" id="PTHR23351">
    <property type="entry name" value="FOS TRANSCRIPTION FACTOR-RELATED"/>
    <property type="match status" value="1"/>
</dbReference>
<evidence type="ECO:0000256" key="1">
    <source>
        <dbReference type="ARBA" id="ARBA00023015"/>
    </source>
</evidence>
<gene>
    <name evidence="6" type="ORF">B0I36DRAFT_337466</name>
</gene>
<reference evidence="6" key="1">
    <citation type="journal article" date="2021" name="Nat. Commun.">
        <title>Genetic determinants of endophytism in the Arabidopsis root mycobiome.</title>
        <authorList>
            <person name="Mesny F."/>
            <person name="Miyauchi S."/>
            <person name="Thiergart T."/>
            <person name="Pickel B."/>
            <person name="Atanasova L."/>
            <person name="Karlsson M."/>
            <person name="Huettel B."/>
            <person name="Barry K.W."/>
            <person name="Haridas S."/>
            <person name="Chen C."/>
            <person name="Bauer D."/>
            <person name="Andreopoulos W."/>
            <person name="Pangilinan J."/>
            <person name="LaButti K."/>
            <person name="Riley R."/>
            <person name="Lipzen A."/>
            <person name="Clum A."/>
            <person name="Drula E."/>
            <person name="Henrissat B."/>
            <person name="Kohler A."/>
            <person name="Grigoriev I.V."/>
            <person name="Martin F.M."/>
            <person name="Hacquard S."/>
        </authorList>
    </citation>
    <scope>NUCLEOTIDE SEQUENCE</scope>
    <source>
        <strain evidence="6">MPI-CAGE-CH-0230</strain>
    </source>
</reference>
<dbReference type="Gene3D" id="1.20.5.170">
    <property type="match status" value="1"/>
</dbReference>
<dbReference type="CDD" id="cd14687">
    <property type="entry name" value="bZIP_ATF2"/>
    <property type="match status" value="1"/>
</dbReference>
<dbReference type="SUPFAM" id="SSF57959">
    <property type="entry name" value="Leucine zipper domain"/>
    <property type="match status" value="1"/>
</dbReference>
<dbReference type="Pfam" id="PF00170">
    <property type="entry name" value="bZIP_1"/>
    <property type="match status" value="1"/>
</dbReference>
<evidence type="ECO:0000313" key="7">
    <source>
        <dbReference type="Proteomes" id="UP000756346"/>
    </source>
</evidence>
<feature type="region of interest" description="Disordered" evidence="4">
    <location>
        <begin position="117"/>
        <end position="158"/>
    </location>
</feature>
<dbReference type="AlphaFoldDB" id="A0A9P9BJ48"/>
<keyword evidence="7" id="KW-1185">Reference proteome</keyword>
<evidence type="ECO:0000256" key="2">
    <source>
        <dbReference type="ARBA" id="ARBA00023125"/>
    </source>
</evidence>
<dbReference type="GeneID" id="70185220"/>
<evidence type="ECO:0000256" key="4">
    <source>
        <dbReference type="SAM" id="MobiDB-lite"/>
    </source>
</evidence>
<name>A0A9P9BJ48_9PEZI</name>
<dbReference type="GO" id="GO:0005634">
    <property type="term" value="C:nucleus"/>
    <property type="evidence" value="ECO:0007669"/>
    <property type="project" value="TreeGrafter"/>
</dbReference>
<evidence type="ECO:0000259" key="5">
    <source>
        <dbReference type="PROSITE" id="PS50217"/>
    </source>
</evidence>
<feature type="region of interest" description="Disordered" evidence="4">
    <location>
        <begin position="1"/>
        <end position="23"/>
    </location>
</feature>
<dbReference type="OrthoDB" id="295274at2759"/>
<dbReference type="RefSeq" id="XP_046005982.1">
    <property type="nucleotide sequence ID" value="XM_046155674.1"/>
</dbReference>
<dbReference type="InterPro" id="IPR000837">
    <property type="entry name" value="AP-1"/>
</dbReference>
<dbReference type="InterPro" id="IPR046347">
    <property type="entry name" value="bZIP_sf"/>
</dbReference>
<dbReference type="PANTHER" id="PTHR23351:SF24">
    <property type="entry name" value="ACTIVATING TRANSCRIPTION FACTOR 3-RELATED"/>
    <property type="match status" value="1"/>
</dbReference>
<sequence length="257" mass="28319">MSWMVLHSDSGHVEAPSSTTDGGFTMNLGSDTSNMPLQPYDTMLFDTLIPLRASTTALKDATSSTYSRPLSPKSDPTTFPDTSSVSDHTSPREITPEPSSSTLSRHSYNQLLRKHSENLQIAGTKRRHSEIYGRSTGSPETTASSTSQSLTLDTTALPGSNKKMTIREKNRTAAAKCRNKKKCEIAELQETAKQLSEKNSTQSAYVKYLRDEILALNMEILRHGTCESHLIQDYIMERVGKLGLDQGRAISQDTFAP</sequence>
<dbReference type="GO" id="GO:0000978">
    <property type="term" value="F:RNA polymerase II cis-regulatory region sequence-specific DNA binding"/>
    <property type="evidence" value="ECO:0007669"/>
    <property type="project" value="TreeGrafter"/>
</dbReference>
<protein>
    <recommendedName>
        <fullName evidence="5">BZIP domain-containing protein</fullName>
    </recommendedName>
</protein>
<feature type="compositionally biased region" description="Polar residues" evidence="4">
    <location>
        <begin position="59"/>
        <end position="88"/>
    </location>
</feature>
<feature type="region of interest" description="Disordered" evidence="4">
    <location>
        <begin position="59"/>
        <end position="105"/>
    </location>
</feature>
<keyword evidence="1" id="KW-0805">Transcription regulation</keyword>
<keyword evidence="3" id="KW-0804">Transcription</keyword>
<dbReference type="PROSITE" id="PS00036">
    <property type="entry name" value="BZIP_BASIC"/>
    <property type="match status" value="1"/>
</dbReference>
<dbReference type="GO" id="GO:0000981">
    <property type="term" value="F:DNA-binding transcription factor activity, RNA polymerase II-specific"/>
    <property type="evidence" value="ECO:0007669"/>
    <property type="project" value="TreeGrafter"/>
</dbReference>
<accession>A0A9P9BJ48</accession>
<dbReference type="PROSITE" id="PS50217">
    <property type="entry name" value="BZIP"/>
    <property type="match status" value="1"/>
</dbReference>
<feature type="compositionally biased region" description="Low complexity" evidence="4">
    <location>
        <begin position="141"/>
        <end position="157"/>
    </location>
</feature>
<evidence type="ECO:0000313" key="6">
    <source>
        <dbReference type="EMBL" id="KAH7016358.1"/>
    </source>
</evidence>
<dbReference type="SMART" id="SM00338">
    <property type="entry name" value="BRLZ"/>
    <property type="match status" value="1"/>
</dbReference>
<proteinExistence type="predicted"/>
<organism evidence="6 7">
    <name type="scientific">Microdochium trichocladiopsis</name>
    <dbReference type="NCBI Taxonomy" id="1682393"/>
    <lineage>
        <taxon>Eukaryota</taxon>
        <taxon>Fungi</taxon>
        <taxon>Dikarya</taxon>
        <taxon>Ascomycota</taxon>
        <taxon>Pezizomycotina</taxon>
        <taxon>Sordariomycetes</taxon>
        <taxon>Xylariomycetidae</taxon>
        <taxon>Xylariales</taxon>
        <taxon>Microdochiaceae</taxon>
        <taxon>Microdochium</taxon>
    </lineage>
</organism>
<dbReference type="Proteomes" id="UP000756346">
    <property type="component" value="Unassembled WGS sequence"/>
</dbReference>
<keyword evidence="2" id="KW-0238">DNA-binding</keyword>
<comment type="caution">
    <text evidence="6">The sequence shown here is derived from an EMBL/GenBank/DDBJ whole genome shotgun (WGS) entry which is preliminary data.</text>
</comment>
<evidence type="ECO:0000256" key="3">
    <source>
        <dbReference type="ARBA" id="ARBA00023163"/>
    </source>
</evidence>
<feature type="domain" description="BZIP" evidence="5">
    <location>
        <begin position="160"/>
        <end position="223"/>
    </location>
</feature>
<dbReference type="InterPro" id="IPR004827">
    <property type="entry name" value="bZIP"/>
</dbReference>
<dbReference type="EMBL" id="JAGTJQ010000012">
    <property type="protein sequence ID" value="KAH7016358.1"/>
    <property type="molecule type" value="Genomic_DNA"/>
</dbReference>